<keyword evidence="13" id="KW-0325">Glycoprotein</keyword>
<evidence type="ECO:0000256" key="6">
    <source>
        <dbReference type="ARBA" id="ARBA00022737"/>
    </source>
</evidence>
<comment type="caution">
    <text evidence="16">The sequence shown here is derived from an EMBL/GenBank/DDBJ whole genome shotgun (WGS) entry which is preliminary data.</text>
</comment>
<dbReference type="SMART" id="SM01411">
    <property type="entry name" value="Ephrin_rec_like"/>
    <property type="match status" value="1"/>
</dbReference>
<keyword evidence="8" id="KW-0832">Ubl conjugation</keyword>
<feature type="disulfide bond" evidence="14">
    <location>
        <begin position="163"/>
        <end position="172"/>
    </location>
</feature>
<dbReference type="Gene3D" id="2.10.25.10">
    <property type="entry name" value="Laminin"/>
    <property type="match status" value="3"/>
</dbReference>
<dbReference type="InterPro" id="IPR001881">
    <property type="entry name" value="EGF-like_Ca-bd_dom"/>
</dbReference>
<keyword evidence="3 14" id="KW-0245">EGF-like domain</keyword>
<reference evidence="16 17" key="1">
    <citation type="journal article" date="2023" name="Insect Mol. Biol.">
        <title>Genome sequencing provides insights into the evolution of gene families encoding plant cell wall-degrading enzymes in longhorned beetles.</title>
        <authorList>
            <person name="Shin N.R."/>
            <person name="Okamura Y."/>
            <person name="Kirsch R."/>
            <person name="Pauchet Y."/>
        </authorList>
    </citation>
    <scope>NUCLEOTIDE SEQUENCE [LARGE SCALE GENOMIC DNA]</scope>
    <source>
        <strain evidence="16">EAD_L_NR</strain>
    </source>
</reference>
<accession>A0AAV8V6X9</accession>
<dbReference type="PROSITE" id="PS50026">
    <property type="entry name" value="EGF_3"/>
    <property type="match status" value="3"/>
</dbReference>
<evidence type="ECO:0000313" key="16">
    <source>
        <dbReference type="EMBL" id="KAJ8909833.1"/>
    </source>
</evidence>
<dbReference type="PROSITE" id="PS00022">
    <property type="entry name" value="EGF_1"/>
    <property type="match status" value="3"/>
</dbReference>
<keyword evidence="7" id="KW-0221">Differentiation</keyword>
<dbReference type="PROSITE" id="PS01187">
    <property type="entry name" value="EGF_CA"/>
    <property type="match status" value="1"/>
</dbReference>
<dbReference type="PROSITE" id="PS00010">
    <property type="entry name" value="ASX_HYDROXYL"/>
    <property type="match status" value="1"/>
</dbReference>
<feature type="domain" description="EGF-like" evidence="15">
    <location>
        <begin position="99"/>
        <end position="135"/>
    </location>
</feature>
<dbReference type="InterPro" id="IPR011641">
    <property type="entry name" value="Tyr-kin_ephrin_A/B_rcpt-like"/>
</dbReference>
<keyword evidence="5" id="KW-0732">Signal</keyword>
<dbReference type="GO" id="GO:0016020">
    <property type="term" value="C:membrane"/>
    <property type="evidence" value="ECO:0007669"/>
    <property type="project" value="UniProtKB-SubCell"/>
</dbReference>
<organism evidence="16 17">
    <name type="scientific">Exocentrus adspersus</name>
    <dbReference type="NCBI Taxonomy" id="1586481"/>
    <lineage>
        <taxon>Eukaryota</taxon>
        <taxon>Metazoa</taxon>
        <taxon>Ecdysozoa</taxon>
        <taxon>Arthropoda</taxon>
        <taxon>Hexapoda</taxon>
        <taxon>Insecta</taxon>
        <taxon>Pterygota</taxon>
        <taxon>Neoptera</taxon>
        <taxon>Endopterygota</taxon>
        <taxon>Coleoptera</taxon>
        <taxon>Polyphaga</taxon>
        <taxon>Cucujiformia</taxon>
        <taxon>Chrysomeloidea</taxon>
        <taxon>Cerambycidae</taxon>
        <taxon>Lamiinae</taxon>
        <taxon>Acanthocinini</taxon>
        <taxon>Exocentrus</taxon>
    </lineage>
</organism>
<evidence type="ECO:0000256" key="1">
    <source>
        <dbReference type="ARBA" id="ARBA00004479"/>
    </source>
</evidence>
<feature type="disulfide bond" evidence="14">
    <location>
        <begin position="184"/>
        <end position="201"/>
    </location>
</feature>
<evidence type="ECO:0000256" key="12">
    <source>
        <dbReference type="ARBA" id="ARBA00023157"/>
    </source>
</evidence>
<dbReference type="GO" id="GO:0007219">
    <property type="term" value="P:Notch signaling pathway"/>
    <property type="evidence" value="ECO:0007669"/>
    <property type="project" value="UniProtKB-KW"/>
</dbReference>
<keyword evidence="10" id="KW-1133">Transmembrane helix</keyword>
<feature type="disulfide bond" evidence="14">
    <location>
        <begin position="125"/>
        <end position="134"/>
    </location>
</feature>
<dbReference type="InterPro" id="IPR000152">
    <property type="entry name" value="EGF-type_Asp/Asn_hydroxyl_site"/>
</dbReference>
<dbReference type="PROSITE" id="PS01186">
    <property type="entry name" value="EGF_2"/>
    <property type="match status" value="3"/>
</dbReference>
<evidence type="ECO:0000256" key="5">
    <source>
        <dbReference type="ARBA" id="ARBA00022729"/>
    </source>
</evidence>
<dbReference type="AlphaFoldDB" id="A0AAV8V6X9"/>
<dbReference type="Pfam" id="PF00008">
    <property type="entry name" value="EGF"/>
    <property type="match status" value="2"/>
</dbReference>
<evidence type="ECO:0000256" key="8">
    <source>
        <dbReference type="ARBA" id="ARBA00022843"/>
    </source>
</evidence>
<keyword evidence="2" id="KW-0217">Developmental protein</keyword>
<keyword evidence="11" id="KW-0472">Membrane</keyword>
<dbReference type="SMART" id="SM00179">
    <property type="entry name" value="EGF_CA"/>
    <property type="match status" value="3"/>
</dbReference>
<keyword evidence="4" id="KW-0812">Transmembrane</keyword>
<dbReference type="Gene3D" id="2.10.50.10">
    <property type="entry name" value="Tumor Necrosis Factor Receptor, subunit A, domain 2"/>
    <property type="match status" value="1"/>
</dbReference>
<evidence type="ECO:0000256" key="2">
    <source>
        <dbReference type="ARBA" id="ARBA00022473"/>
    </source>
</evidence>
<dbReference type="InterPro" id="IPR018097">
    <property type="entry name" value="EGF_Ca-bd_CS"/>
</dbReference>
<dbReference type="SMART" id="SM00181">
    <property type="entry name" value="EGF"/>
    <property type="match status" value="3"/>
</dbReference>
<evidence type="ECO:0000256" key="10">
    <source>
        <dbReference type="ARBA" id="ARBA00022989"/>
    </source>
</evidence>
<dbReference type="GO" id="GO:0030154">
    <property type="term" value="P:cell differentiation"/>
    <property type="evidence" value="ECO:0007669"/>
    <property type="project" value="UniProtKB-KW"/>
</dbReference>
<evidence type="ECO:0000256" key="7">
    <source>
        <dbReference type="ARBA" id="ARBA00022782"/>
    </source>
</evidence>
<keyword evidence="12 14" id="KW-1015">Disulfide bond</keyword>
<evidence type="ECO:0000256" key="14">
    <source>
        <dbReference type="PROSITE-ProRule" id="PRU00076"/>
    </source>
</evidence>
<sequence length="215" mass="23002">MFDLSVPSASAVIEPLLNVSAIGNQCPPLKAIKSVNFRGFTCNTGEVLNMDTNDVPRCPPCSLCPKDFYQSLAGQTVCNECPGNMITEGPGATGRDECHPVQCKENACQHGGLCVPMGHGIHCFCPAGFSGRRCEIDIDECSSQPCYNGGTCIDLPQGYKCQCAPGYSGINCQEEQTDCANDTCPARAMCKDEPGYKNYTCLCRSGYTGIDCDMT</sequence>
<feature type="domain" description="EGF-like" evidence="15">
    <location>
        <begin position="175"/>
        <end position="213"/>
    </location>
</feature>
<dbReference type="PRINTS" id="PR00010">
    <property type="entry name" value="EGFBLOOD"/>
</dbReference>
<dbReference type="FunFam" id="2.10.25.10:FF:000309">
    <property type="entry name" value="Uncharacterized protein, isoform A"/>
    <property type="match status" value="1"/>
</dbReference>
<comment type="subcellular location">
    <subcellularLocation>
        <location evidence="1">Membrane</location>
        <topology evidence="1">Single-pass type I membrane protein</topology>
    </subcellularLocation>
</comment>
<evidence type="ECO:0000256" key="4">
    <source>
        <dbReference type="ARBA" id="ARBA00022692"/>
    </source>
</evidence>
<dbReference type="Pfam" id="PF07699">
    <property type="entry name" value="Ephrin_rec_like"/>
    <property type="match status" value="1"/>
</dbReference>
<evidence type="ECO:0000256" key="3">
    <source>
        <dbReference type="ARBA" id="ARBA00022536"/>
    </source>
</evidence>
<dbReference type="CDD" id="cd00054">
    <property type="entry name" value="EGF_CA"/>
    <property type="match status" value="2"/>
</dbReference>
<keyword evidence="9" id="KW-0914">Notch signaling pathway</keyword>
<proteinExistence type="predicted"/>
<evidence type="ECO:0000313" key="17">
    <source>
        <dbReference type="Proteomes" id="UP001159042"/>
    </source>
</evidence>
<keyword evidence="17" id="KW-1185">Reference proteome</keyword>
<dbReference type="Proteomes" id="UP001159042">
    <property type="component" value="Unassembled WGS sequence"/>
</dbReference>
<gene>
    <name evidence="16" type="ORF">NQ315_013807</name>
</gene>
<feature type="domain" description="EGF-like" evidence="15">
    <location>
        <begin position="137"/>
        <end position="173"/>
    </location>
</feature>
<feature type="disulfide bond" evidence="14">
    <location>
        <begin position="203"/>
        <end position="212"/>
    </location>
</feature>
<evidence type="ECO:0000256" key="9">
    <source>
        <dbReference type="ARBA" id="ARBA00022976"/>
    </source>
</evidence>
<evidence type="ECO:0000256" key="11">
    <source>
        <dbReference type="ARBA" id="ARBA00023136"/>
    </source>
</evidence>
<dbReference type="SUPFAM" id="SSF57196">
    <property type="entry name" value="EGF/Laminin"/>
    <property type="match status" value="3"/>
</dbReference>
<feature type="non-terminal residue" evidence="16">
    <location>
        <position position="215"/>
    </location>
</feature>
<evidence type="ECO:0000259" key="15">
    <source>
        <dbReference type="PROSITE" id="PS50026"/>
    </source>
</evidence>
<dbReference type="InterPro" id="IPR000742">
    <property type="entry name" value="EGF"/>
</dbReference>
<name>A0AAV8V6X9_9CUCU</name>
<comment type="caution">
    <text evidence="14">Lacks conserved residue(s) required for the propagation of feature annotation.</text>
</comment>
<dbReference type="GO" id="GO:0005112">
    <property type="term" value="F:Notch binding"/>
    <property type="evidence" value="ECO:0007669"/>
    <property type="project" value="TreeGrafter"/>
</dbReference>
<dbReference type="GO" id="GO:0005509">
    <property type="term" value="F:calcium ion binding"/>
    <property type="evidence" value="ECO:0007669"/>
    <property type="project" value="InterPro"/>
</dbReference>
<protein>
    <recommendedName>
        <fullName evidence="15">EGF-like domain-containing protein</fullName>
    </recommendedName>
</protein>
<keyword evidence="6" id="KW-0677">Repeat</keyword>
<dbReference type="FunFam" id="2.10.25.10:FF:000368">
    <property type="entry name" value="Delta-like 3 (Drosophila), isoform CRA_b"/>
    <property type="match status" value="1"/>
</dbReference>
<dbReference type="PANTHER" id="PTHR12916">
    <property type="entry name" value="CYTOCHROME C OXIDASE POLYPEPTIDE VIC-2"/>
    <property type="match status" value="1"/>
</dbReference>
<dbReference type="PANTHER" id="PTHR12916:SF4">
    <property type="entry name" value="UNINFLATABLE, ISOFORM C"/>
    <property type="match status" value="1"/>
</dbReference>
<evidence type="ECO:0000256" key="13">
    <source>
        <dbReference type="ARBA" id="ARBA00023180"/>
    </source>
</evidence>
<dbReference type="EMBL" id="JANEYG010000401">
    <property type="protein sequence ID" value="KAJ8909833.1"/>
    <property type="molecule type" value="Genomic_DNA"/>
</dbReference>